<evidence type="ECO:0000313" key="4">
    <source>
        <dbReference type="Proteomes" id="UP000192652"/>
    </source>
</evidence>
<keyword evidence="2" id="KW-0732">Signal</keyword>
<dbReference type="Proteomes" id="UP000192652">
    <property type="component" value="Unassembled WGS sequence"/>
</dbReference>
<keyword evidence="4" id="KW-1185">Reference proteome</keyword>
<comment type="caution">
    <text evidence="3">The sequence shown here is derived from an EMBL/GenBank/DDBJ whole genome shotgun (WGS) entry which is preliminary data.</text>
</comment>
<keyword evidence="1" id="KW-0812">Transmembrane</keyword>
<protein>
    <submittedName>
        <fullName evidence="3">Uncharacterized protein</fullName>
    </submittedName>
</protein>
<sequence>MPPFRPAARASWRVRAICAAVFLSALAPLSAAAAQTEPTAPVTVEQRLFPLGTPKAMTEALADDGQSAAAALVGVASAADRFAVDRTVTGSIAPSRALWQERHVPADRHILFGAMLLAVSMMASTAFGLWRWQLRGWTAEA</sequence>
<evidence type="ECO:0000313" key="3">
    <source>
        <dbReference type="EMBL" id="OQP87725.1"/>
    </source>
</evidence>
<keyword evidence="1" id="KW-1133">Transmembrane helix</keyword>
<evidence type="ECO:0000256" key="1">
    <source>
        <dbReference type="SAM" id="Phobius"/>
    </source>
</evidence>
<reference evidence="3 4" key="1">
    <citation type="journal article" date="2017" name="Antonie Van Leeuwenhoek">
        <title>Rhizobium rhizosphaerae sp. nov., a novel species isolated from rice rhizosphere.</title>
        <authorList>
            <person name="Zhao J.J."/>
            <person name="Zhang J."/>
            <person name="Zhang R.J."/>
            <person name="Zhang C.W."/>
            <person name="Yin H.Q."/>
            <person name="Zhang X.X."/>
        </authorList>
    </citation>
    <scope>NUCLEOTIDE SEQUENCE [LARGE SCALE GENOMIC DNA]</scope>
    <source>
        <strain evidence="3 4">RD15</strain>
    </source>
</reference>
<feature type="chain" id="PRO_5047544860" evidence="2">
    <location>
        <begin position="34"/>
        <end position="141"/>
    </location>
</feature>
<keyword evidence="1" id="KW-0472">Membrane</keyword>
<name>A0ABX3PGV8_9HYPH</name>
<dbReference type="RefSeq" id="WP_081173979.1">
    <property type="nucleotide sequence ID" value="NZ_MSPX01000002.1"/>
</dbReference>
<feature type="transmembrane region" description="Helical" evidence="1">
    <location>
        <begin position="110"/>
        <end position="130"/>
    </location>
</feature>
<gene>
    <name evidence="3" type="ORF">BTR14_03945</name>
</gene>
<dbReference type="EMBL" id="MSPX01000002">
    <property type="protein sequence ID" value="OQP87725.1"/>
    <property type="molecule type" value="Genomic_DNA"/>
</dbReference>
<accession>A0ABX3PGV8</accession>
<proteinExistence type="predicted"/>
<feature type="signal peptide" evidence="2">
    <location>
        <begin position="1"/>
        <end position="33"/>
    </location>
</feature>
<organism evidence="3 4">
    <name type="scientific">Xaviernesmea rhizosphaerae</name>
    <dbReference type="NCBI Taxonomy" id="1672749"/>
    <lineage>
        <taxon>Bacteria</taxon>
        <taxon>Pseudomonadati</taxon>
        <taxon>Pseudomonadota</taxon>
        <taxon>Alphaproteobacteria</taxon>
        <taxon>Hyphomicrobiales</taxon>
        <taxon>Rhizobiaceae</taxon>
        <taxon>Rhizobium/Agrobacterium group</taxon>
        <taxon>Xaviernesmea</taxon>
    </lineage>
</organism>
<evidence type="ECO:0000256" key="2">
    <source>
        <dbReference type="SAM" id="SignalP"/>
    </source>
</evidence>